<dbReference type="Pfam" id="PF08450">
    <property type="entry name" value="SGL"/>
    <property type="match status" value="1"/>
</dbReference>
<keyword evidence="3" id="KW-1185">Reference proteome</keyword>
<dbReference type="OrthoDB" id="423498at2759"/>
<protein>
    <recommendedName>
        <fullName evidence="1">SMP-30/Gluconolactonase/LRE-like region domain-containing protein</fullName>
    </recommendedName>
</protein>
<accession>A0A225WGY5</accession>
<dbReference type="InterPro" id="IPR011042">
    <property type="entry name" value="6-blade_b-propeller_TolB-like"/>
</dbReference>
<dbReference type="Proteomes" id="UP000198211">
    <property type="component" value="Unassembled WGS sequence"/>
</dbReference>
<dbReference type="EMBL" id="NBNE01000833">
    <property type="protein sequence ID" value="OWZ16986.1"/>
    <property type="molecule type" value="Genomic_DNA"/>
</dbReference>
<dbReference type="Gene3D" id="2.120.10.30">
    <property type="entry name" value="TolB, C-terminal domain"/>
    <property type="match status" value="1"/>
</dbReference>
<dbReference type="PANTHER" id="PTHR47572">
    <property type="entry name" value="LIPOPROTEIN-RELATED"/>
    <property type="match status" value="1"/>
</dbReference>
<feature type="domain" description="SMP-30/Gluconolactonase/LRE-like region" evidence="1">
    <location>
        <begin position="18"/>
        <end position="262"/>
    </location>
</feature>
<proteinExistence type="predicted"/>
<organism evidence="2 3">
    <name type="scientific">Phytophthora megakarya</name>
    <dbReference type="NCBI Taxonomy" id="4795"/>
    <lineage>
        <taxon>Eukaryota</taxon>
        <taxon>Sar</taxon>
        <taxon>Stramenopiles</taxon>
        <taxon>Oomycota</taxon>
        <taxon>Peronosporomycetes</taxon>
        <taxon>Peronosporales</taxon>
        <taxon>Peronosporaceae</taxon>
        <taxon>Phytophthora</taxon>
    </lineage>
</organism>
<comment type="caution">
    <text evidence="2">The sequence shown here is derived from an EMBL/GenBank/DDBJ whole genome shotgun (WGS) entry which is preliminary data.</text>
</comment>
<gene>
    <name evidence="2" type="ORF">PHMEG_0009143</name>
</gene>
<dbReference type="InterPro" id="IPR013658">
    <property type="entry name" value="SGL"/>
</dbReference>
<dbReference type="PANTHER" id="PTHR47572:SF5">
    <property type="entry name" value="BLR2277 PROTEIN"/>
    <property type="match status" value="1"/>
</dbReference>
<dbReference type="InterPro" id="IPR051262">
    <property type="entry name" value="SMP-30/CGR1_Lactonase"/>
</dbReference>
<name>A0A225WGY5_9STRA</name>
<evidence type="ECO:0000313" key="3">
    <source>
        <dbReference type="Proteomes" id="UP000198211"/>
    </source>
</evidence>
<dbReference type="STRING" id="4795.A0A225WGY5"/>
<dbReference type="AlphaFoldDB" id="A0A225WGY5"/>
<sequence length="273" mass="28995">MEVIQCHGSKICSPFVGDNGSVYYVSAGTGEVFQFQAPDTHSVVVFSGGEPFGAQFDHQGRLHLADCAHAAILRVDEAAQPGVMVKAYEDRSFRGPNGIAFAQDDTLFFTDSGPLGETTLEKPRGSVFCIASSPSGGQVLRPLVMECLAHPWGIAIAATGALFVAETMQNRILRLHQRPSNAYHTSVFYQFSGGMGPSGIACGADGTLYVGHYDFSGGSGINGKISIIGSDGVLRQTMEIPGTEITGVCLSADENYLLVTEASTNSIHRLQLR</sequence>
<evidence type="ECO:0000259" key="1">
    <source>
        <dbReference type="Pfam" id="PF08450"/>
    </source>
</evidence>
<dbReference type="SUPFAM" id="SSF63829">
    <property type="entry name" value="Calcium-dependent phosphotriesterase"/>
    <property type="match status" value="1"/>
</dbReference>
<reference evidence="3" key="1">
    <citation type="submission" date="2017-03" db="EMBL/GenBank/DDBJ databases">
        <title>Phytopthora megakarya and P. palmivora, two closely related causual agents of cacao black pod achieved similar genome size and gene model numbers by different mechanisms.</title>
        <authorList>
            <person name="Ali S."/>
            <person name="Shao J."/>
            <person name="Larry D.J."/>
            <person name="Kronmiller B."/>
            <person name="Shen D."/>
            <person name="Strem M.D."/>
            <person name="Melnick R.L."/>
            <person name="Guiltinan M.J."/>
            <person name="Tyler B.M."/>
            <person name="Meinhardt L.W."/>
            <person name="Bailey B.A."/>
        </authorList>
    </citation>
    <scope>NUCLEOTIDE SEQUENCE [LARGE SCALE GENOMIC DNA]</scope>
    <source>
        <strain evidence="3">zdho120</strain>
    </source>
</reference>
<evidence type="ECO:0000313" key="2">
    <source>
        <dbReference type="EMBL" id="OWZ16986.1"/>
    </source>
</evidence>